<name>A0A1L7I583_9FLAO</name>
<accession>A0A1L7I583</accession>
<reference evidence="1 2" key="1">
    <citation type="submission" date="2016-07" db="EMBL/GenBank/DDBJ databases">
        <title>Multi-omics approach to identify versatile polysaccharide utilization systems of a marine flavobacterium Gramella flava.</title>
        <authorList>
            <person name="Tang K."/>
        </authorList>
    </citation>
    <scope>NUCLEOTIDE SEQUENCE [LARGE SCALE GENOMIC DNA]</scope>
    <source>
        <strain evidence="1 2">JLT2011</strain>
    </source>
</reference>
<dbReference type="KEGG" id="gfl:GRFL_2044"/>
<proteinExistence type="predicted"/>
<keyword evidence="2" id="KW-1185">Reference proteome</keyword>
<gene>
    <name evidence="1" type="ORF">GRFL_2044</name>
</gene>
<protein>
    <submittedName>
        <fullName evidence="1">Uncharacterized protein</fullName>
    </submittedName>
</protein>
<evidence type="ECO:0000313" key="1">
    <source>
        <dbReference type="EMBL" id="APU68768.1"/>
    </source>
</evidence>
<evidence type="ECO:0000313" key="2">
    <source>
        <dbReference type="Proteomes" id="UP000186230"/>
    </source>
</evidence>
<organism evidence="1 2">
    <name type="scientific">Christiangramia flava JLT2011</name>
    <dbReference type="NCBI Taxonomy" id="1229726"/>
    <lineage>
        <taxon>Bacteria</taxon>
        <taxon>Pseudomonadati</taxon>
        <taxon>Bacteroidota</taxon>
        <taxon>Flavobacteriia</taxon>
        <taxon>Flavobacteriales</taxon>
        <taxon>Flavobacteriaceae</taxon>
        <taxon>Christiangramia</taxon>
    </lineage>
</organism>
<dbReference type="Proteomes" id="UP000186230">
    <property type="component" value="Chromosome"/>
</dbReference>
<sequence length="64" mass="7511">MEEIKNKSVETYNFRITGIFEIWNGSISAALRPIKRRFTIFSFQKIKELHETATIAFVAWNSTE</sequence>
<dbReference type="EMBL" id="CP016359">
    <property type="protein sequence ID" value="APU68768.1"/>
    <property type="molecule type" value="Genomic_DNA"/>
</dbReference>
<dbReference type="STRING" id="1229726.GRFL_2044"/>
<dbReference type="AlphaFoldDB" id="A0A1L7I583"/>